<dbReference type="GeneID" id="6009151"/>
<feature type="transmembrane region" description="Helical" evidence="1">
    <location>
        <begin position="9"/>
        <end position="34"/>
    </location>
</feature>
<keyword evidence="1" id="KW-0812">Transmembrane</keyword>
<protein>
    <submittedName>
        <fullName evidence="2">Uncharacterized protein</fullName>
    </submittedName>
</protein>
<gene>
    <name evidence="2" type="ORF">CC1G_08612</name>
</gene>
<name>A8NCY8_COPC7</name>
<evidence type="ECO:0000256" key="1">
    <source>
        <dbReference type="SAM" id="Phobius"/>
    </source>
</evidence>
<dbReference type="EMBL" id="AACS02000009">
    <property type="protein sequence ID" value="EAU89205.2"/>
    <property type="molecule type" value="Genomic_DNA"/>
</dbReference>
<feature type="transmembrane region" description="Helical" evidence="1">
    <location>
        <begin position="606"/>
        <end position="634"/>
    </location>
</feature>
<dbReference type="Proteomes" id="UP000001861">
    <property type="component" value="Unassembled WGS sequence"/>
</dbReference>
<dbReference type="AlphaFoldDB" id="A8NCY8"/>
<dbReference type="PANTHER" id="PTHR35043">
    <property type="entry name" value="TRANSCRIPTION FACTOR DOMAIN-CONTAINING PROTEIN"/>
    <property type="match status" value="1"/>
</dbReference>
<dbReference type="InParanoid" id="A8NCY8"/>
<feature type="transmembrane region" description="Helical" evidence="1">
    <location>
        <begin position="468"/>
        <end position="486"/>
    </location>
</feature>
<dbReference type="KEGG" id="cci:CC1G_08612"/>
<sequence>MAQRFLYKIWYVACQAVCNCTHPFVMILLLLLLYSTLRPLHPGSAAPILESPVPDLLARASESFSDSCASIEFYDGIPVQTNYRSVADVIVTCLVTIFSCTWVSVHPNVRGYNSTTWERFLQRAEAMLWGIVAPELIVTWAIKQWDSARDINYLINEYLRRRKESGGDGFIEWTLVHSHFLQMGGYIFKRGDTLQWVDVCEALHHFESDETDLVAVNWATGYGHERAGRGTVAKDDMLDALESLIHRTDTKEELADRSKTDALSKTFVVMQTSWFMMRCIARYAEGLAVTELELTTAAYALLNIVMYFCWWNKPLGVQCPIVVHVEPRRRPESDVNTDIDFPEKVAWKPFSEGVLSIWSTARRLFSALSSNRAKSDSEGTRLRRWLPSEKALGDFLYRSVGKEYKEGMRSRSFLITIIVIFFPVLSFLMAIRRIAEAVQPRVPSEKALGEFLFMLAGRKYVEGTHSRSFLIAIIVIFFPFVAFLTMTRRMAIVIISPYLPERPHAIQKDAPPPRVPYPSFYNKWLRRGSEKVFLVLPASLLGSAFGAVHCIAWMPGWHFSSPVLRLLWRIFSMYICVIPIVPWFAYAGGKWLFANRLPKLLVKWGLWVGVLPVLVYVPARVVLVVVTVVELFYLPPSAYLTIEWLEYLPHV</sequence>
<organism evidence="2 3">
    <name type="scientific">Coprinopsis cinerea (strain Okayama-7 / 130 / ATCC MYA-4618 / FGSC 9003)</name>
    <name type="common">Inky cap fungus</name>
    <name type="synonym">Hormographiella aspergillata</name>
    <dbReference type="NCBI Taxonomy" id="240176"/>
    <lineage>
        <taxon>Eukaryota</taxon>
        <taxon>Fungi</taxon>
        <taxon>Dikarya</taxon>
        <taxon>Basidiomycota</taxon>
        <taxon>Agaricomycotina</taxon>
        <taxon>Agaricomycetes</taxon>
        <taxon>Agaricomycetidae</taxon>
        <taxon>Agaricales</taxon>
        <taxon>Agaricineae</taxon>
        <taxon>Psathyrellaceae</taxon>
        <taxon>Coprinopsis</taxon>
    </lineage>
</organism>
<keyword evidence="1" id="KW-0472">Membrane</keyword>
<dbReference type="RefSeq" id="XP_001832662.2">
    <property type="nucleotide sequence ID" value="XM_001832610.2"/>
</dbReference>
<keyword evidence="3" id="KW-1185">Reference proteome</keyword>
<evidence type="ECO:0000313" key="2">
    <source>
        <dbReference type="EMBL" id="EAU89205.2"/>
    </source>
</evidence>
<dbReference type="HOGENOM" id="CLU_022883_5_1_1"/>
<feature type="transmembrane region" description="Helical" evidence="1">
    <location>
        <begin position="532"/>
        <end position="554"/>
    </location>
</feature>
<comment type="caution">
    <text evidence="2">The sequence shown here is derived from an EMBL/GenBank/DDBJ whole genome shotgun (WGS) entry which is preliminary data.</text>
</comment>
<dbReference type="OMA" id="ITNESAH"/>
<evidence type="ECO:0000313" key="3">
    <source>
        <dbReference type="Proteomes" id="UP000001861"/>
    </source>
</evidence>
<feature type="transmembrane region" description="Helical" evidence="1">
    <location>
        <begin position="566"/>
        <end position="586"/>
    </location>
</feature>
<accession>A8NCY8</accession>
<reference evidence="2 3" key="1">
    <citation type="journal article" date="2010" name="Proc. Natl. Acad. Sci. U.S.A.">
        <title>Insights into evolution of multicellular fungi from the assembled chromosomes of the mushroom Coprinopsis cinerea (Coprinus cinereus).</title>
        <authorList>
            <person name="Stajich J.E."/>
            <person name="Wilke S.K."/>
            <person name="Ahren D."/>
            <person name="Au C.H."/>
            <person name="Birren B.W."/>
            <person name="Borodovsky M."/>
            <person name="Burns C."/>
            <person name="Canback B."/>
            <person name="Casselton L.A."/>
            <person name="Cheng C.K."/>
            <person name="Deng J."/>
            <person name="Dietrich F.S."/>
            <person name="Fargo D.C."/>
            <person name="Farman M.L."/>
            <person name="Gathman A.C."/>
            <person name="Goldberg J."/>
            <person name="Guigo R."/>
            <person name="Hoegger P.J."/>
            <person name="Hooker J.B."/>
            <person name="Huggins A."/>
            <person name="James T.Y."/>
            <person name="Kamada T."/>
            <person name="Kilaru S."/>
            <person name="Kodira C."/>
            <person name="Kues U."/>
            <person name="Kupfer D."/>
            <person name="Kwan H.S."/>
            <person name="Lomsadze A."/>
            <person name="Li W."/>
            <person name="Lilly W.W."/>
            <person name="Ma L.J."/>
            <person name="Mackey A.J."/>
            <person name="Manning G."/>
            <person name="Martin F."/>
            <person name="Muraguchi H."/>
            <person name="Natvig D.O."/>
            <person name="Palmerini H."/>
            <person name="Ramesh M.A."/>
            <person name="Rehmeyer C.J."/>
            <person name="Roe B.A."/>
            <person name="Shenoy N."/>
            <person name="Stanke M."/>
            <person name="Ter-Hovhannisyan V."/>
            <person name="Tunlid A."/>
            <person name="Velagapudi R."/>
            <person name="Vision T.J."/>
            <person name="Zeng Q."/>
            <person name="Zolan M.E."/>
            <person name="Pukkila P.J."/>
        </authorList>
    </citation>
    <scope>NUCLEOTIDE SEQUENCE [LARGE SCALE GENOMIC DNA]</scope>
    <source>
        <strain evidence="3">Okayama-7 / 130 / ATCC MYA-4618 / FGSC 9003</strain>
    </source>
</reference>
<proteinExistence type="predicted"/>
<dbReference type="VEuPathDB" id="FungiDB:CC1G_08612"/>
<keyword evidence="1" id="KW-1133">Transmembrane helix</keyword>
<feature type="transmembrane region" description="Helical" evidence="1">
    <location>
        <begin position="86"/>
        <end position="105"/>
    </location>
</feature>
<dbReference type="eggNOG" id="ENOG502SI8N">
    <property type="taxonomic scope" value="Eukaryota"/>
</dbReference>
<dbReference type="PANTHER" id="PTHR35043:SF7">
    <property type="entry name" value="TRANSCRIPTION FACTOR DOMAIN-CONTAINING PROTEIN"/>
    <property type="match status" value="1"/>
</dbReference>
<feature type="transmembrane region" description="Helical" evidence="1">
    <location>
        <begin position="412"/>
        <end position="431"/>
    </location>
</feature>
<dbReference type="OrthoDB" id="9451547at2759"/>